<dbReference type="Pfam" id="PF13127">
    <property type="entry name" value="DUF3955"/>
    <property type="match status" value="1"/>
</dbReference>
<proteinExistence type="predicted"/>
<dbReference type="OrthoDB" id="8117507at2"/>
<dbReference type="EMBL" id="FPAW01000018">
    <property type="protein sequence ID" value="SFU01504.1"/>
    <property type="molecule type" value="Genomic_DNA"/>
</dbReference>
<evidence type="ECO:0000313" key="3">
    <source>
        <dbReference type="EMBL" id="SFU01504.1"/>
    </source>
</evidence>
<feature type="transmembrane region" description="Helical" evidence="1">
    <location>
        <begin position="41"/>
        <end position="65"/>
    </location>
</feature>
<dbReference type="PROSITE" id="PS51257">
    <property type="entry name" value="PROKAR_LIPOPROTEIN"/>
    <property type="match status" value="1"/>
</dbReference>
<keyword evidence="1" id="KW-0812">Transmembrane</keyword>
<sequence length="69" mass="7406">MSRPFLIFLTLGLAGLGCTLLYSVIGSSVDAQGVLREPFFLIPIGFAMVFLGVIGTLGTTIVRLFRRTA</sequence>
<name>A0A1I7CQ68_9RHOB</name>
<dbReference type="STRING" id="999627.SAMN05216236_11890"/>
<keyword evidence="4" id="KW-1185">Reference proteome</keyword>
<keyword evidence="1" id="KW-0472">Membrane</keyword>
<dbReference type="Proteomes" id="UP000182466">
    <property type="component" value="Unassembled WGS sequence"/>
</dbReference>
<evidence type="ECO:0000313" key="4">
    <source>
        <dbReference type="Proteomes" id="UP000182466"/>
    </source>
</evidence>
<keyword evidence="1" id="KW-1133">Transmembrane helix</keyword>
<feature type="domain" description="DUF3955" evidence="2">
    <location>
        <begin position="5"/>
        <end position="61"/>
    </location>
</feature>
<reference evidence="3 4" key="1">
    <citation type="submission" date="2016-10" db="EMBL/GenBank/DDBJ databases">
        <authorList>
            <person name="de Groot N.N."/>
        </authorList>
    </citation>
    <scope>NUCLEOTIDE SEQUENCE [LARGE SCALE GENOMIC DNA]</scope>
    <source>
        <strain evidence="3 4">CGMCC 1.10959</strain>
    </source>
</reference>
<gene>
    <name evidence="3" type="ORF">SAMN05216236_11890</name>
</gene>
<dbReference type="AlphaFoldDB" id="A0A1I7CQ68"/>
<evidence type="ECO:0000256" key="1">
    <source>
        <dbReference type="SAM" id="Phobius"/>
    </source>
</evidence>
<organism evidence="3 4">
    <name type="scientific">Sedimentitalea nanhaiensis</name>
    <dbReference type="NCBI Taxonomy" id="999627"/>
    <lineage>
        <taxon>Bacteria</taxon>
        <taxon>Pseudomonadati</taxon>
        <taxon>Pseudomonadota</taxon>
        <taxon>Alphaproteobacteria</taxon>
        <taxon>Rhodobacterales</taxon>
        <taxon>Paracoccaceae</taxon>
        <taxon>Sedimentitalea</taxon>
    </lineage>
</organism>
<dbReference type="InterPro" id="IPR025016">
    <property type="entry name" value="DUF3955"/>
</dbReference>
<accession>A0A1I7CQ68</accession>
<protein>
    <recommendedName>
        <fullName evidence="2">DUF3955 domain-containing protein</fullName>
    </recommendedName>
</protein>
<evidence type="ECO:0000259" key="2">
    <source>
        <dbReference type="Pfam" id="PF13127"/>
    </source>
</evidence>
<dbReference type="RefSeq" id="WP_027263282.1">
    <property type="nucleotide sequence ID" value="NZ_FPAW01000018.1"/>
</dbReference>